<evidence type="ECO:0000256" key="1">
    <source>
        <dbReference type="ARBA" id="ARBA00005854"/>
    </source>
</evidence>
<keyword evidence="3" id="KW-0520">NAD</keyword>
<evidence type="ECO:0000256" key="4">
    <source>
        <dbReference type="RuleBase" id="RU003719"/>
    </source>
</evidence>
<sequence>MASLRGIIIGALTHAHHELEKMSKAYPIAYVQAKSREEFLQDCQSEKYQDVVAAVLSYEAIPTLGPFNKEFIDKLPPKLKYLSWNAAGYDPVDIDACTARGIFVSHTPSAVDNATADVAAILILSSFRNTSQFERNLREGRWRHGVQFGNDPEGKTLGILGMGGIGKALAKRMHGFDMKIQYYNRNKLDPEVENKYHASYVDFDTLLRTSDCIFVSVPLNKYTYHLIDGPEFAKMKDGVIIVNTARGKVIREASLARALETGKVAAAGLDVFEGEPDVIHPGLLSHPRCTLLPHIGTNTQETMHAMEIVCLNNFETALNKGTFINPIPEQKHLF</sequence>
<dbReference type="PROSITE" id="PS00065">
    <property type="entry name" value="D_2_HYDROXYACID_DH_1"/>
    <property type="match status" value="1"/>
</dbReference>
<evidence type="ECO:0000313" key="7">
    <source>
        <dbReference type="EMBL" id="CDH51753.1"/>
    </source>
</evidence>
<dbReference type="GO" id="GO:0051287">
    <property type="term" value="F:NAD binding"/>
    <property type="evidence" value="ECO:0007669"/>
    <property type="project" value="InterPro"/>
</dbReference>
<evidence type="ECO:0000256" key="2">
    <source>
        <dbReference type="ARBA" id="ARBA00023002"/>
    </source>
</evidence>
<feature type="domain" description="D-isomer specific 2-hydroxyacid dehydrogenase catalytic" evidence="5">
    <location>
        <begin position="38"/>
        <end position="326"/>
    </location>
</feature>
<evidence type="ECO:0000259" key="6">
    <source>
        <dbReference type="Pfam" id="PF02826"/>
    </source>
</evidence>
<comment type="caution">
    <text evidence="7">The sequence shown here is derived from an EMBL/GenBank/DDBJ whole genome shotgun (WGS) entry which is preliminary data.</text>
</comment>
<reference evidence="7" key="1">
    <citation type="submission" date="2013-08" db="EMBL/GenBank/DDBJ databases">
        <title>Gene expansion shapes genome architecture in the human pathogen Lichtheimia corymbifera: an evolutionary genomics analysis in the ancient terrestrial Mucorales (Mucoromycotina).</title>
        <authorList>
            <person name="Schwartze V.U."/>
            <person name="Winter S."/>
            <person name="Shelest E."/>
            <person name="Marcet-Houben M."/>
            <person name="Horn F."/>
            <person name="Wehner S."/>
            <person name="Hoffmann K."/>
            <person name="Riege K."/>
            <person name="Sammeth M."/>
            <person name="Nowrousian M."/>
            <person name="Valiante V."/>
            <person name="Linde J."/>
            <person name="Jacobsen I.D."/>
            <person name="Marz M."/>
            <person name="Brakhage A.A."/>
            <person name="Gabaldon T."/>
            <person name="Bocker S."/>
            <person name="Voigt K."/>
        </authorList>
    </citation>
    <scope>NUCLEOTIDE SEQUENCE [LARGE SCALE GENOMIC DNA]</scope>
    <source>
        <strain evidence="7">FSU 9682</strain>
    </source>
</reference>
<gene>
    <name evidence="7" type="ORF">LCOR_03315.1</name>
</gene>
<evidence type="ECO:0000313" key="8">
    <source>
        <dbReference type="Proteomes" id="UP000027586"/>
    </source>
</evidence>
<dbReference type="GO" id="GO:0005829">
    <property type="term" value="C:cytosol"/>
    <property type="evidence" value="ECO:0007669"/>
    <property type="project" value="TreeGrafter"/>
</dbReference>
<dbReference type="CDD" id="cd12168">
    <property type="entry name" value="Mand_dh_like"/>
    <property type="match status" value="1"/>
</dbReference>
<comment type="similarity">
    <text evidence="1 4">Belongs to the D-isomer specific 2-hydroxyacid dehydrogenase family.</text>
</comment>
<dbReference type="Gene3D" id="3.40.50.720">
    <property type="entry name" value="NAD(P)-binding Rossmann-like Domain"/>
    <property type="match status" value="2"/>
</dbReference>
<evidence type="ECO:0000259" key="5">
    <source>
        <dbReference type="Pfam" id="PF00389"/>
    </source>
</evidence>
<dbReference type="GO" id="GO:0047964">
    <property type="term" value="F:glyoxylate reductase (NADH) activity"/>
    <property type="evidence" value="ECO:0007669"/>
    <property type="project" value="EnsemblFungi"/>
</dbReference>
<accession>A0A068RNI2</accession>
<evidence type="ECO:0000256" key="3">
    <source>
        <dbReference type="ARBA" id="ARBA00023027"/>
    </source>
</evidence>
<protein>
    <submittedName>
        <fullName evidence="7">Hydroxyisocaproate</fullName>
    </submittedName>
</protein>
<organism evidence="7 8">
    <name type="scientific">Lichtheimia corymbifera JMRC:FSU:9682</name>
    <dbReference type="NCBI Taxonomy" id="1263082"/>
    <lineage>
        <taxon>Eukaryota</taxon>
        <taxon>Fungi</taxon>
        <taxon>Fungi incertae sedis</taxon>
        <taxon>Mucoromycota</taxon>
        <taxon>Mucoromycotina</taxon>
        <taxon>Mucoromycetes</taxon>
        <taxon>Mucorales</taxon>
        <taxon>Lichtheimiaceae</taxon>
        <taxon>Lichtheimia</taxon>
    </lineage>
</organism>
<dbReference type="InterPro" id="IPR036291">
    <property type="entry name" value="NAD(P)-bd_dom_sf"/>
</dbReference>
<keyword evidence="2 4" id="KW-0560">Oxidoreductase</keyword>
<dbReference type="GO" id="GO:0030267">
    <property type="term" value="F:glyoxylate reductase (NADPH) activity"/>
    <property type="evidence" value="ECO:0007669"/>
    <property type="project" value="TreeGrafter"/>
</dbReference>
<dbReference type="PANTHER" id="PTHR10996:SF257">
    <property type="entry name" value="GLYOXYLATE REDUCTASE 1"/>
    <property type="match status" value="1"/>
</dbReference>
<dbReference type="InterPro" id="IPR006139">
    <property type="entry name" value="D-isomer_2_OHA_DH_cat_dom"/>
</dbReference>
<dbReference type="OrthoDB" id="298012at2759"/>
<dbReference type="Pfam" id="PF00389">
    <property type="entry name" value="2-Hacid_dh"/>
    <property type="match status" value="1"/>
</dbReference>
<feature type="domain" description="D-isomer specific 2-hydroxyacid dehydrogenase NAD-binding" evidence="6">
    <location>
        <begin position="122"/>
        <end position="296"/>
    </location>
</feature>
<dbReference type="SUPFAM" id="SSF51735">
    <property type="entry name" value="NAD(P)-binding Rossmann-fold domains"/>
    <property type="match status" value="1"/>
</dbReference>
<dbReference type="FunFam" id="3.40.50.720:FF:000203">
    <property type="entry name" value="D-3-phosphoglycerate dehydrogenase (SerA)"/>
    <property type="match status" value="1"/>
</dbReference>
<dbReference type="Proteomes" id="UP000027586">
    <property type="component" value="Unassembled WGS sequence"/>
</dbReference>
<dbReference type="InterPro" id="IPR029752">
    <property type="entry name" value="D-isomer_DH_CS1"/>
</dbReference>
<dbReference type="Pfam" id="PF02826">
    <property type="entry name" value="2-Hacid_dh_C"/>
    <property type="match status" value="1"/>
</dbReference>
<dbReference type="InterPro" id="IPR050223">
    <property type="entry name" value="D-isomer_2-hydroxyacid_DH"/>
</dbReference>
<dbReference type="GO" id="GO:0016618">
    <property type="term" value="F:hydroxypyruvate reductase [NAD(P)H] activity"/>
    <property type="evidence" value="ECO:0007669"/>
    <property type="project" value="TreeGrafter"/>
</dbReference>
<dbReference type="VEuPathDB" id="FungiDB:LCOR_03315.1"/>
<dbReference type="InterPro" id="IPR006140">
    <property type="entry name" value="D-isomer_DH_NAD-bd"/>
</dbReference>
<dbReference type="STRING" id="1263082.A0A068RNI2"/>
<dbReference type="AlphaFoldDB" id="A0A068RNI2"/>
<dbReference type="GO" id="GO:0009436">
    <property type="term" value="P:glyoxylate catabolic process"/>
    <property type="evidence" value="ECO:0007669"/>
    <property type="project" value="EnsemblFungi"/>
</dbReference>
<keyword evidence="8" id="KW-1185">Reference proteome</keyword>
<dbReference type="SUPFAM" id="SSF52283">
    <property type="entry name" value="Formate/glycerate dehydrogenase catalytic domain-like"/>
    <property type="match status" value="1"/>
</dbReference>
<dbReference type="EMBL" id="CBTN010000011">
    <property type="protein sequence ID" value="CDH51753.1"/>
    <property type="molecule type" value="Genomic_DNA"/>
</dbReference>
<name>A0A068RNI2_9FUNG</name>
<dbReference type="PANTHER" id="PTHR10996">
    <property type="entry name" value="2-HYDROXYACID DEHYDROGENASE-RELATED"/>
    <property type="match status" value="1"/>
</dbReference>
<proteinExistence type="inferred from homology"/>